<protein>
    <recommendedName>
        <fullName evidence="2">Cytochrome C</fullName>
    </recommendedName>
</protein>
<organism evidence="1">
    <name type="scientific">hydrothermal vent metagenome</name>
    <dbReference type="NCBI Taxonomy" id="652676"/>
    <lineage>
        <taxon>unclassified sequences</taxon>
        <taxon>metagenomes</taxon>
        <taxon>ecological metagenomes</taxon>
    </lineage>
</organism>
<proteinExistence type="predicted"/>
<dbReference type="EMBL" id="FPKX01000034">
    <property type="protein sequence ID" value="SFZ98102.1"/>
    <property type="molecule type" value="Genomic_DNA"/>
</dbReference>
<accession>A0A1W1EDJ2</accession>
<evidence type="ECO:0000313" key="1">
    <source>
        <dbReference type="EMBL" id="SFZ98102.1"/>
    </source>
</evidence>
<name>A0A1W1EDJ2_9ZZZZ</name>
<evidence type="ECO:0008006" key="2">
    <source>
        <dbReference type="Google" id="ProtNLM"/>
    </source>
</evidence>
<reference evidence="1" key="1">
    <citation type="submission" date="2016-10" db="EMBL/GenBank/DDBJ databases">
        <authorList>
            <person name="de Groot N.N."/>
        </authorList>
    </citation>
    <scope>NUCLEOTIDE SEQUENCE</scope>
</reference>
<sequence length="104" mass="11080">MTKTTAIALSALLGLAVLTTSASADANKGKKLYMKKMKSVCGFSGAKFAVKHTQSEWEKIKGAGQFAAEAAKICPGLKLKDKYVNDVYDFSYEYASDSGNVPAC</sequence>
<dbReference type="AlphaFoldDB" id="A0A1W1EDJ2"/>
<gene>
    <name evidence="1" type="ORF">MNB_SV-5-1199</name>
</gene>